<name>A0ABT8SWR2_9HYPH</name>
<gene>
    <name evidence="1" type="ORF">Q2T52_09970</name>
</gene>
<dbReference type="InterPro" id="IPR021146">
    <property type="entry name" value="Phage_gp6-like_head-tail"/>
</dbReference>
<sequence>MGYRIITTVVTPASSQRLASLDDVKAELGITDATQDALLGRLIDVCSAAAAQFCDRVFPLETVKDEVWPDREPHGCQVLPGIHVLQLSRWPVGTVASVTENGDPLTDGVGYRVDPVVGQVHRFDASGYPCPWRAWPLAVEYEAGYAAVPLDVQDAVIRLVRARYFAKGRDPYLRSESIEGVRSASWWVPTGTDAAAMPPDVADILSNYRQPQVR</sequence>
<dbReference type="RefSeq" id="WP_302076564.1">
    <property type="nucleotide sequence ID" value="NZ_JAUKWQ010000002.1"/>
</dbReference>
<reference evidence="1" key="2">
    <citation type="submission" date="2023-07" db="EMBL/GenBank/DDBJ databases">
        <authorList>
            <person name="Sun H."/>
        </authorList>
    </citation>
    <scope>NUCLEOTIDE SEQUENCE</scope>
    <source>
        <strain evidence="1">05753</strain>
    </source>
</reference>
<dbReference type="CDD" id="cd08054">
    <property type="entry name" value="gp6"/>
    <property type="match status" value="1"/>
</dbReference>
<dbReference type="Proteomes" id="UP001169006">
    <property type="component" value="Unassembled WGS sequence"/>
</dbReference>
<evidence type="ECO:0000313" key="2">
    <source>
        <dbReference type="Proteomes" id="UP001169006"/>
    </source>
</evidence>
<dbReference type="EMBL" id="JAUKWQ010000002">
    <property type="protein sequence ID" value="MDO1582426.1"/>
    <property type="molecule type" value="Genomic_DNA"/>
</dbReference>
<proteinExistence type="predicted"/>
<organism evidence="1 2">
    <name type="scientific">Rhizobium oryzicola</name>
    <dbReference type="NCBI Taxonomy" id="1232668"/>
    <lineage>
        <taxon>Bacteria</taxon>
        <taxon>Pseudomonadati</taxon>
        <taxon>Pseudomonadota</taxon>
        <taxon>Alphaproteobacteria</taxon>
        <taxon>Hyphomicrobiales</taxon>
        <taxon>Rhizobiaceae</taxon>
        <taxon>Rhizobium/Agrobacterium group</taxon>
        <taxon>Rhizobium</taxon>
    </lineage>
</organism>
<accession>A0ABT8SWR2</accession>
<comment type="caution">
    <text evidence="1">The sequence shown here is derived from an EMBL/GenBank/DDBJ whole genome shotgun (WGS) entry which is preliminary data.</text>
</comment>
<reference evidence="1" key="1">
    <citation type="journal article" date="2015" name="Int. J. Syst. Evol. Microbiol.">
        <title>Rhizobium oryzicola sp. nov., potential plant-growth-promoting endophytic bacteria isolated from rice roots.</title>
        <authorList>
            <person name="Zhang X.X."/>
            <person name="Gao J.S."/>
            <person name="Cao Y.H."/>
            <person name="Sheirdil R.A."/>
            <person name="Wang X.C."/>
            <person name="Zhang L."/>
        </authorList>
    </citation>
    <scope>NUCLEOTIDE SEQUENCE</scope>
    <source>
        <strain evidence="1">05753</strain>
    </source>
</reference>
<evidence type="ECO:0000313" key="1">
    <source>
        <dbReference type="EMBL" id="MDO1582426.1"/>
    </source>
</evidence>
<protein>
    <submittedName>
        <fullName evidence="1">Phage head-tail connector protein</fullName>
    </submittedName>
</protein>
<dbReference type="Pfam" id="PF05135">
    <property type="entry name" value="Phage_connect_1"/>
    <property type="match status" value="1"/>
</dbReference>
<keyword evidence="2" id="KW-1185">Reference proteome</keyword>